<name>A0A7U4P3H2_9BURK</name>
<evidence type="ECO:0000313" key="1">
    <source>
        <dbReference type="EMBL" id="QPS42501.1"/>
    </source>
</evidence>
<evidence type="ECO:0000313" key="2">
    <source>
        <dbReference type="Proteomes" id="UP000594943"/>
    </source>
</evidence>
<gene>
    <name evidence="1" type="ORF">I6G56_12850</name>
</gene>
<dbReference type="EMBL" id="CP065686">
    <property type="protein sequence ID" value="QPS42501.1"/>
    <property type="molecule type" value="Genomic_DNA"/>
</dbReference>
<reference evidence="1 2" key="1">
    <citation type="submission" date="2020-12" db="EMBL/GenBank/DDBJ databases">
        <title>FDA dAtabase for Regulatory Grade micrObial Sequences (FDA-ARGOS): Supporting development and validation of Infectious Disease Dx tests.</title>
        <authorList>
            <person name="Nelson B."/>
            <person name="Plummer A."/>
            <person name="Tallon L."/>
            <person name="Sadzewicz L."/>
            <person name="Zhao X."/>
            <person name="Boylan J."/>
            <person name="Ott S."/>
            <person name="Bowen H."/>
            <person name="Vavikolanu K."/>
            <person name="Mehta A."/>
            <person name="Aluvathingal J."/>
            <person name="Nadendla S."/>
            <person name="Myers T."/>
            <person name="Yan Y."/>
            <person name="Sichtig H."/>
        </authorList>
    </citation>
    <scope>NUCLEOTIDE SEQUENCE [LARGE SCALE GENOMIC DNA]</scope>
    <source>
        <strain evidence="1 2">FDAARGOS_899</strain>
    </source>
</reference>
<dbReference type="Gene3D" id="3.30.429.10">
    <property type="entry name" value="Macrophage Migration Inhibitory Factor"/>
    <property type="match status" value="1"/>
</dbReference>
<accession>A0A7T2TYN8</accession>
<dbReference type="KEGG" id="bhg:I6G56_12850"/>
<dbReference type="RefSeq" id="WP_006026101.1">
    <property type="nucleotide sequence ID" value="NZ_CP013380.1"/>
</dbReference>
<sequence length="182" mass="19843">MPMIDAFIPERALAPQAEAQLMRELTDILIRHEQLDPDDPRVRDVTWVFVHRPAAVYRAGAPAGAPIYRIVPSVPEGQYTDAARAGLVKEVTAAVARAEGTSADEIGARVWIFPTEVDDGCWGSRGSVRRLPDIMEYFGGAAFRALGEARLAVKRRSDAAVLVETMLRVLNEHPAGPTRDAG</sequence>
<protein>
    <submittedName>
        <fullName evidence="1">Tautomerase enzyme</fullName>
    </submittedName>
</protein>
<dbReference type="InterPro" id="IPR014347">
    <property type="entry name" value="Tautomerase/MIF_sf"/>
</dbReference>
<organism evidence="1 2">
    <name type="scientific">Burkholderia humptydooensis</name>
    <dbReference type="NCBI Taxonomy" id="430531"/>
    <lineage>
        <taxon>Bacteria</taxon>
        <taxon>Pseudomonadati</taxon>
        <taxon>Pseudomonadota</taxon>
        <taxon>Betaproteobacteria</taxon>
        <taxon>Burkholderiales</taxon>
        <taxon>Burkholderiaceae</taxon>
        <taxon>Burkholderia</taxon>
        <taxon>pseudomallei group</taxon>
    </lineage>
</organism>
<dbReference type="Proteomes" id="UP000594943">
    <property type="component" value="Chromosome 1"/>
</dbReference>
<dbReference type="AlphaFoldDB" id="A0A7U4P3H2"/>
<accession>A0A7U4P3H2</accession>
<proteinExistence type="predicted"/>